<dbReference type="Gene3D" id="1.10.10.60">
    <property type="entry name" value="Homeodomain-like"/>
    <property type="match status" value="1"/>
</dbReference>
<dbReference type="SMART" id="SM00342">
    <property type="entry name" value="HTH_ARAC"/>
    <property type="match status" value="1"/>
</dbReference>
<dbReference type="InterPro" id="IPR014710">
    <property type="entry name" value="RmlC-like_jellyroll"/>
</dbReference>
<dbReference type="Proteomes" id="UP000638648">
    <property type="component" value="Unassembled WGS sequence"/>
</dbReference>
<reference evidence="5" key="1">
    <citation type="submission" date="2020-10" db="EMBL/GenBank/DDBJ databases">
        <title>Sequencing the genomes of 1000 actinobacteria strains.</title>
        <authorList>
            <person name="Klenk H.-P."/>
        </authorList>
    </citation>
    <scope>NUCLEOTIDE SEQUENCE</scope>
    <source>
        <strain evidence="5">DSM 45354</strain>
    </source>
</reference>
<name>A0A927RIU5_9ACTN</name>
<dbReference type="InterPro" id="IPR018060">
    <property type="entry name" value="HTH_AraC"/>
</dbReference>
<keyword evidence="6" id="KW-1185">Reference proteome</keyword>
<protein>
    <submittedName>
        <fullName evidence="5">AraC family L-rhamnose operon transcriptional activator RhaR</fullName>
    </submittedName>
</protein>
<organism evidence="5 6">
    <name type="scientific">Actinopolymorpha pittospori</name>
    <dbReference type="NCBI Taxonomy" id="648752"/>
    <lineage>
        <taxon>Bacteria</taxon>
        <taxon>Bacillati</taxon>
        <taxon>Actinomycetota</taxon>
        <taxon>Actinomycetes</taxon>
        <taxon>Propionibacteriales</taxon>
        <taxon>Actinopolymorphaceae</taxon>
        <taxon>Actinopolymorpha</taxon>
    </lineage>
</organism>
<evidence type="ECO:0000313" key="5">
    <source>
        <dbReference type="EMBL" id="MBE1604923.1"/>
    </source>
</evidence>
<dbReference type="SUPFAM" id="SSF46689">
    <property type="entry name" value="Homeodomain-like"/>
    <property type="match status" value="2"/>
</dbReference>
<proteinExistence type="predicted"/>
<keyword evidence="1" id="KW-0805">Transcription regulation</keyword>
<keyword evidence="2" id="KW-0238">DNA-binding</keyword>
<dbReference type="InterPro" id="IPR050204">
    <property type="entry name" value="AraC_XylS_family_regulators"/>
</dbReference>
<sequence length="325" mass="35052">MTPRPGVPGNGRAIEALTPVRVGVDVAGHRAEFLYWGFYEPRPWRNYLHTHSFFEICYAYTGQGVFRTGGREYPVDAGTLFVARPGDVHEIVSSDDDPLCVHFWSYTLVPTPGRRRDQAAGRELLDQFAAPGAPVVSRTAGPIPAVLDLLAGEAAAPGPAYGEVLPGLAGVLVVDTARAVVGESGTRPRPDPASGSREEQAAARMVRYLQDNFDRAVAVRDVAAQVHLSERQVSRLFRAFTGTTIHAFLVRLRLGLEIAAQRLLERSAAEPPSLAEIARACGYPDVRHFTTAFRRHWGVPPGAFRVGTGTAHLGGPDGDEPAATT</sequence>
<dbReference type="InterPro" id="IPR020449">
    <property type="entry name" value="Tscrpt_reg_AraC-type_HTH"/>
</dbReference>
<dbReference type="Pfam" id="PF02311">
    <property type="entry name" value="AraC_binding"/>
    <property type="match status" value="1"/>
</dbReference>
<dbReference type="EMBL" id="JADBEM010000001">
    <property type="protein sequence ID" value="MBE1604923.1"/>
    <property type="molecule type" value="Genomic_DNA"/>
</dbReference>
<accession>A0A927RIU5</accession>
<feature type="domain" description="HTH araC/xylS-type" evidence="4">
    <location>
        <begin position="203"/>
        <end position="307"/>
    </location>
</feature>
<evidence type="ECO:0000256" key="2">
    <source>
        <dbReference type="ARBA" id="ARBA00023125"/>
    </source>
</evidence>
<dbReference type="PRINTS" id="PR00032">
    <property type="entry name" value="HTHARAC"/>
</dbReference>
<evidence type="ECO:0000256" key="1">
    <source>
        <dbReference type="ARBA" id="ARBA00023015"/>
    </source>
</evidence>
<dbReference type="PROSITE" id="PS01124">
    <property type="entry name" value="HTH_ARAC_FAMILY_2"/>
    <property type="match status" value="1"/>
</dbReference>
<dbReference type="GO" id="GO:0003700">
    <property type="term" value="F:DNA-binding transcription factor activity"/>
    <property type="evidence" value="ECO:0007669"/>
    <property type="project" value="InterPro"/>
</dbReference>
<dbReference type="InterPro" id="IPR003313">
    <property type="entry name" value="AraC-bd"/>
</dbReference>
<keyword evidence="3" id="KW-0804">Transcription</keyword>
<dbReference type="GO" id="GO:0043565">
    <property type="term" value="F:sequence-specific DNA binding"/>
    <property type="evidence" value="ECO:0007669"/>
    <property type="project" value="InterPro"/>
</dbReference>
<dbReference type="RefSeq" id="WP_192749354.1">
    <property type="nucleotide sequence ID" value="NZ_BAABJL010000002.1"/>
</dbReference>
<dbReference type="InterPro" id="IPR037923">
    <property type="entry name" value="HTH-like"/>
</dbReference>
<dbReference type="PANTHER" id="PTHR46796:SF6">
    <property type="entry name" value="ARAC SUBFAMILY"/>
    <property type="match status" value="1"/>
</dbReference>
<dbReference type="AlphaFoldDB" id="A0A927RIU5"/>
<dbReference type="PANTHER" id="PTHR46796">
    <property type="entry name" value="HTH-TYPE TRANSCRIPTIONAL ACTIVATOR RHAS-RELATED"/>
    <property type="match status" value="1"/>
</dbReference>
<gene>
    <name evidence="5" type="ORF">HEB94_001771</name>
</gene>
<dbReference type="Gene3D" id="2.60.120.10">
    <property type="entry name" value="Jelly Rolls"/>
    <property type="match status" value="1"/>
</dbReference>
<dbReference type="Pfam" id="PF12833">
    <property type="entry name" value="HTH_18"/>
    <property type="match status" value="1"/>
</dbReference>
<dbReference type="InterPro" id="IPR009057">
    <property type="entry name" value="Homeodomain-like_sf"/>
</dbReference>
<evidence type="ECO:0000256" key="3">
    <source>
        <dbReference type="ARBA" id="ARBA00023163"/>
    </source>
</evidence>
<evidence type="ECO:0000259" key="4">
    <source>
        <dbReference type="PROSITE" id="PS01124"/>
    </source>
</evidence>
<comment type="caution">
    <text evidence="5">The sequence shown here is derived from an EMBL/GenBank/DDBJ whole genome shotgun (WGS) entry which is preliminary data.</text>
</comment>
<evidence type="ECO:0000313" key="6">
    <source>
        <dbReference type="Proteomes" id="UP000638648"/>
    </source>
</evidence>
<dbReference type="SUPFAM" id="SSF51215">
    <property type="entry name" value="Regulatory protein AraC"/>
    <property type="match status" value="1"/>
</dbReference>